<accession>A0ABV0BP83</accession>
<keyword evidence="3" id="KW-1185">Reference proteome</keyword>
<name>A0ABV0BP83_9SPHI</name>
<protein>
    <recommendedName>
        <fullName evidence="4">Curli production assembly/transport component CsgG</fullName>
    </recommendedName>
</protein>
<gene>
    <name evidence="2" type="ORF">ABE541_03380</name>
</gene>
<evidence type="ECO:0008006" key="4">
    <source>
        <dbReference type="Google" id="ProtNLM"/>
    </source>
</evidence>
<feature type="chain" id="PRO_5047457466" description="Curli production assembly/transport component CsgG" evidence="1">
    <location>
        <begin position="24"/>
        <end position="276"/>
    </location>
</feature>
<dbReference type="Gene3D" id="3.40.50.10610">
    <property type="entry name" value="ABC-type transport auxiliary lipoprotein component"/>
    <property type="match status" value="1"/>
</dbReference>
<dbReference type="EMBL" id="JBDJNQ010000001">
    <property type="protein sequence ID" value="MEN5376294.1"/>
    <property type="molecule type" value="Genomic_DNA"/>
</dbReference>
<dbReference type="RefSeq" id="WP_183911718.1">
    <property type="nucleotide sequence ID" value="NZ_JBDJLH010000001.1"/>
</dbReference>
<evidence type="ECO:0000313" key="2">
    <source>
        <dbReference type="EMBL" id="MEN5376294.1"/>
    </source>
</evidence>
<evidence type="ECO:0000313" key="3">
    <source>
        <dbReference type="Proteomes" id="UP001409291"/>
    </source>
</evidence>
<sequence>MKHILKFTIYLFTLLICATTTIAQQKEDVIYLMDGGQKKGKVITIGDEIIKFSYTGEELQYELKKSLIDKIVFANGREESFRSAGNPSSTVNATALQSSAIQGGNRLAVIPFEIASNDQGLTTDVMRREVQQACVDALRSRSLSIQMQDSRTTNATLSKAGINLADIANHTPEELAKLLGVDYVVLGVYDIENKGTFSYGSGVASYDDKKKDNKTKGTVVQSNNSYTSTNYDTKVLMTIYDATGRQLFSDTRKPFLGGVDSYKGALKTLAKRVPLK</sequence>
<proteinExistence type="predicted"/>
<organism evidence="2 3">
    <name type="scientific">Sphingobacterium kitahiroshimense</name>
    <dbReference type="NCBI Taxonomy" id="470446"/>
    <lineage>
        <taxon>Bacteria</taxon>
        <taxon>Pseudomonadati</taxon>
        <taxon>Bacteroidota</taxon>
        <taxon>Sphingobacteriia</taxon>
        <taxon>Sphingobacteriales</taxon>
        <taxon>Sphingobacteriaceae</taxon>
        <taxon>Sphingobacterium</taxon>
    </lineage>
</organism>
<reference evidence="2 3" key="1">
    <citation type="submission" date="2024-04" db="EMBL/GenBank/DDBJ databases">
        <title>WGS of bacteria from Torrens River.</title>
        <authorList>
            <person name="Wyrsch E.R."/>
            <person name="Drigo B."/>
        </authorList>
    </citation>
    <scope>NUCLEOTIDE SEQUENCE [LARGE SCALE GENOMIC DNA]</scope>
    <source>
        <strain evidence="2 3">TWI391</strain>
    </source>
</reference>
<comment type="caution">
    <text evidence="2">The sequence shown here is derived from an EMBL/GenBank/DDBJ whole genome shotgun (WGS) entry which is preliminary data.</text>
</comment>
<evidence type="ECO:0000256" key="1">
    <source>
        <dbReference type="SAM" id="SignalP"/>
    </source>
</evidence>
<feature type="signal peptide" evidence="1">
    <location>
        <begin position="1"/>
        <end position="23"/>
    </location>
</feature>
<keyword evidence="1" id="KW-0732">Signal</keyword>
<dbReference type="Proteomes" id="UP001409291">
    <property type="component" value="Unassembled WGS sequence"/>
</dbReference>